<evidence type="ECO:0000313" key="5">
    <source>
        <dbReference type="EMBL" id="KKR61386.1"/>
    </source>
</evidence>
<gene>
    <name evidence="5" type="ORF">UU02_C0060G0005</name>
</gene>
<keyword evidence="3" id="KW-0687">Ribonucleoprotein</keyword>
<dbReference type="Gene3D" id="2.40.50.140">
    <property type="entry name" value="Nucleic acid-binding proteins"/>
    <property type="match status" value="4"/>
</dbReference>
<evidence type="ECO:0000256" key="2">
    <source>
        <dbReference type="ARBA" id="ARBA00022980"/>
    </source>
</evidence>
<comment type="similarity">
    <text evidence="1">Belongs to the bacterial ribosomal protein bS1 family.</text>
</comment>
<evidence type="ECO:0000256" key="3">
    <source>
        <dbReference type="ARBA" id="ARBA00023274"/>
    </source>
</evidence>
<dbReference type="GO" id="GO:0003729">
    <property type="term" value="F:mRNA binding"/>
    <property type="evidence" value="ECO:0007669"/>
    <property type="project" value="TreeGrafter"/>
</dbReference>
<dbReference type="PRINTS" id="PR00681">
    <property type="entry name" value="RIBOSOMALS1"/>
</dbReference>
<dbReference type="InterPro" id="IPR050437">
    <property type="entry name" value="Ribos_protein_bS1-like"/>
</dbReference>
<protein>
    <submittedName>
        <fullName evidence="5">RpsA</fullName>
    </submittedName>
</protein>
<accession>A0A0G0SG56</accession>
<keyword evidence="2" id="KW-0689">Ribosomal protein</keyword>
<evidence type="ECO:0000313" key="6">
    <source>
        <dbReference type="Proteomes" id="UP000034293"/>
    </source>
</evidence>
<feature type="domain" description="S1 motif" evidence="4">
    <location>
        <begin position="31"/>
        <end position="98"/>
    </location>
</feature>
<dbReference type="GO" id="GO:0006412">
    <property type="term" value="P:translation"/>
    <property type="evidence" value="ECO:0007669"/>
    <property type="project" value="TreeGrafter"/>
</dbReference>
<sequence length="366" mass="39711">MTTTKTTSNSATTMAELLARAKNKIQKFTKGQRVEAEVLSKTESNVIFDVGGKSEGIVKEKGYTDAKELIESLKVGDKVAVTILVPETRDGITILGLKDAMKDTSWIKLEKAKQSGEPVPVLGKGVSAPGFVVDVLGIEGFIPTSQLGKEVAKNPQDLVDKYFKAKVIEVDKMNNKVVLSEKEISEAGDIALTREALKKIKEGEIYDGVVTTVATFGAFVKIEVPIKKEKAQVEGLVHVSELSYSRVNLPSDIVKVGDEVKVKVLAAHEGKLALSVKQAKKDPWEEVEKKFKAEDKVVGKIVRASDFGYFVELIPGVEGLIHITQVPPAVKLTVGEEVKCTVEEVNTKDKRIALGLVLTALPVGYK</sequence>
<dbReference type="SUPFAM" id="SSF50249">
    <property type="entry name" value="Nucleic acid-binding proteins"/>
    <property type="match status" value="4"/>
</dbReference>
<feature type="domain" description="S1 motif" evidence="4">
    <location>
        <begin position="294"/>
        <end position="357"/>
    </location>
</feature>
<proteinExistence type="inferred from homology"/>
<reference evidence="5 6" key="1">
    <citation type="journal article" date="2015" name="Nature">
        <title>rRNA introns, odd ribosomes, and small enigmatic genomes across a large radiation of phyla.</title>
        <authorList>
            <person name="Brown C.T."/>
            <person name="Hug L.A."/>
            <person name="Thomas B.C."/>
            <person name="Sharon I."/>
            <person name="Castelle C.J."/>
            <person name="Singh A."/>
            <person name="Wilkins M.J."/>
            <person name="Williams K.H."/>
            <person name="Banfield J.F."/>
        </authorList>
    </citation>
    <scope>NUCLEOTIDE SEQUENCE [LARGE SCALE GENOMIC DNA]</scope>
</reference>
<feature type="domain" description="S1 motif" evidence="4">
    <location>
        <begin position="203"/>
        <end position="277"/>
    </location>
</feature>
<dbReference type="SMART" id="SM00316">
    <property type="entry name" value="S1"/>
    <property type="match status" value="4"/>
</dbReference>
<dbReference type="Pfam" id="PF00575">
    <property type="entry name" value="S1"/>
    <property type="match status" value="3"/>
</dbReference>
<organism evidence="5 6">
    <name type="scientific">Candidatus Woesebacteria bacterium GW2011_GWA1_40_43</name>
    <dbReference type="NCBI Taxonomy" id="1618553"/>
    <lineage>
        <taxon>Bacteria</taxon>
        <taxon>Candidatus Woeseibacteriota</taxon>
    </lineage>
</organism>
<dbReference type="AlphaFoldDB" id="A0A0G0SG56"/>
<dbReference type="InterPro" id="IPR003029">
    <property type="entry name" value="S1_domain"/>
</dbReference>
<dbReference type="GO" id="GO:0003735">
    <property type="term" value="F:structural constituent of ribosome"/>
    <property type="evidence" value="ECO:0007669"/>
    <property type="project" value="TreeGrafter"/>
</dbReference>
<dbReference type="EMBL" id="LBZA01000060">
    <property type="protein sequence ID" value="KKR61386.1"/>
    <property type="molecule type" value="Genomic_DNA"/>
</dbReference>
<dbReference type="InterPro" id="IPR035104">
    <property type="entry name" value="Ribosomal_protein_S1-like"/>
</dbReference>
<dbReference type="CDD" id="cd04465">
    <property type="entry name" value="S1_RPS1_repeat_ec2_hs2"/>
    <property type="match status" value="1"/>
</dbReference>
<dbReference type="PATRIC" id="fig|1618553.3.peg.705"/>
<comment type="caution">
    <text evidence="5">The sequence shown here is derived from an EMBL/GenBank/DDBJ whole genome shotgun (WGS) entry which is preliminary data.</text>
</comment>
<feature type="domain" description="S1 motif" evidence="4">
    <location>
        <begin position="116"/>
        <end position="182"/>
    </location>
</feature>
<dbReference type="InterPro" id="IPR012340">
    <property type="entry name" value="NA-bd_OB-fold"/>
</dbReference>
<dbReference type="PANTHER" id="PTHR10724:SF7">
    <property type="entry name" value="SMALL RIBOSOMAL SUBUNIT PROTEIN BS1C"/>
    <property type="match status" value="1"/>
</dbReference>
<evidence type="ECO:0000259" key="4">
    <source>
        <dbReference type="PROSITE" id="PS50126"/>
    </source>
</evidence>
<dbReference type="PROSITE" id="PS50126">
    <property type="entry name" value="S1"/>
    <property type="match status" value="4"/>
</dbReference>
<dbReference type="PANTHER" id="PTHR10724">
    <property type="entry name" value="30S RIBOSOMAL PROTEIN S1"/>
    <property type="match status" value="1"/>
</dbReference>
<name>A0A0G0SG56_9BACT</name>
<evidence type="ECO:0000256" key="1">
    <source>
        <dbReference type="ARBA" id="ARBA00006767"/>
    </source>
</evidence>
<dbReference type="Proteomes" id="UP000034293">
    <property type="component" value="Unassembled WGS sequence"/>
</dbReference>